<dbReference type="EMBL" id="OZ034817">
    <property type="protein sequence ID" value="CAL1381850.1"/>
    <property type="molecule type" value="Genomic_DNA"/>
</dbReference>
<gene>
    <name evidence="1" type="ORF">LTRI10_LOCUS23204</name>
</gene>
<evidence type="ECO:0000313" key="2">
    <source>
        <dbReference type="Proteomes" id="UP001497516"/>
    </source>
</evidence>
<keyword evidence="2" id="KW-1185">Reference proteome</keyword>
<name>A0AAV2E8J0_9ROSI</name>
<dbReference type="AlphaFoldDB" id="A0AAV2E8J0"/>
<accession>A0AAV2E8J0</accession>
<dbReference type="Proteomes" id="UP001497516">
    <property type="component" value="Chromosome 4"/>
</dbReference>
<organism evidence="1 2">
    <name type="scientific">Linum trigynum</name>
    <dbReference type="NCBI Taxonomy" id="586398"/>
    <lineage>
        <taxon>Eukaryota</taxon>
        <taxon>Viridiplantae</taxon>
        <taxon>Streptophyta</taxon>
        <taxon>Embryophyta</taxon>
        <taxon>Tracheophyta</taxon>
        <taxon>Spermatophyta</taxon>
        <taxon>Magnoliopsida</taxon>
        <taxon>eudicotyledons</taxon>
        <taxon>Gunneridae</taxon>
        <taxon>Pentapetalae</taxon>
        <taxon>rosids</taxon>
        <taxon>fabids</taxon>
        <taxon>Malpighiales</taxon>
        <taxon>Linaceae</taxon>
        <taxon>Linum</taxon>
    </lineage>
</organism>
<evidence type="ECO:0000313" key="1">
    <source>
        <dbReference type="EMBL" id="CAL1381850.1"/>
    </source>
</evidence>
<sequence length="113" mass="13181">MRLTVRNFSLWELHIRLYVQGLRLSGVLDGYMPHTDDTATDKEKADWEASNAHVRLWIFPSVDSDITLSLWGFYTAHDMWQHLQCIHSQTNATRKFELETTDNTKISVIYPPS</sequence>
<protein>
    <submittedName>
        <fullName evidence="1">Uncharacterized protein</fullName>
    </submittedName>
</protein>
<proteinExistence type="predicted"/>
<reference evidence="1 2" key="1">
    <citation type="submission" date="2024-04" db="EMBL/GenBank/DDBJ databases">
        <authorList>
            <person name="Fracassetti M."/>
        </authorList>
    </citation>
    <scope>NUCLEOTIDE SEQUENCE [LARGE SCALE GENOMIC DNA]</scope>
</reference>